<dbReference type="AlphaFoldDB" id="A0A3D9H6F0"/>
<dbReference type="Pfam" id="PF01925">
    <property type="entry name" value="TauE"/>
    <property type="match status" value="1"/>
</dbReference>
<keyword evidence="4 8" id="KW-1003">Cell membrane</keyword>
<feature type="transmembrane region" description="Helical" evidence="8">
    <location>
        <begin position="167"/>
        <end position="189"/>
    </location>
</feature>
<feature type="transmembrane region" description="Helical" evidence="8">
    <location>
        <begin position="226"/>
        <end position="244"/>
    </location>
</feature>
<dbReference type="InterPro" id="IPR002781">
    <property type="entry name" value="TM_pro_TauE-like"/>
</dbReference>
<proteinExistence type="inferred from homology"/>
<evidence type="ECO:0000256" key="3">
    <source>
        <dbReference type="ARBA" id="ARBA00022448"/>
    </source>
</evidence>
<keyword evidence="3" id="KW-0813">Transport</keyword>
<evidence type="ECO:0000256" key="5">
    <source>
        <dbReference type="ARBA" id="ARBA00022692"/>
    </source>
</evidence>
<evidence type="ECO:0000256" key="2">
    <source>
        <dbReference type="ARBA" id="ARBA00009142"/>
    </source>
</evidence>
<dbReference type="OrthoDB" id="7028171at2"/>
<dbReference type="Proteomes" id="UP000256845">
    <property type="component" value="Unassembled WGS sequence"/>
</dbReference>
<evidence type="ECO:0000256" key="8">
    <source>
        <dbReference type="RuleBase" id="RU363041"/>
    </source>
</evidence>
<protein>
    <recommendedName>
        <fullName evidence="8">Probable membrane transporter protein</fullName>
    </recommendedName>
</protein>
<dbReference type="PANTHER" id="PTHR30269:SF37">
    <property type="entry name" value="MEMBRANE TRANSPORTER PROTEIN"/>
    <property type="match status" value="1"/>
</dbReference>
<organism evidence="9 10">
    <name type="scientific">Aestuariispira insulae</name>
    <dbReference type="NCBI Taxonomy" id="1461337"/>
    <lineage>
        <taxon>Bacteria</taxon>
        <taxon>Pseudomonadati</taxon>
        <taxon>Pseudomonadota</taxon>
        <taxon>Alphaproteobacteria</taxon>
        <taxon>Rhodospirillales</taxon>
        <taxon>Kiloniellaceae</taxon>
        <taxon>Aestuariispira</taxon>
    </lineage>
</organism>
<comment type="caution">
    <text evidence="9">The sequence shown here is derived from an EMBL/GenBank/DDBJ whole genome shotgun (WGS) entry which is preliminary data.</text>
</comment>
<feature type="transmembrane region" description="Helical" evidence="8">
    <location>
        <begin position="38"/>
        <end position="63"/>
    </location>
</feature>
<feature type="transmembrane region" description="Helical" evidence="8">
    <location>
        <begin position="7"/>
        <end position="26"/>
    </location>
</feature>
<evidence type="ECO:0000256" key="7">
    <source>
        <dbReference type="ARBA" id="ARBA00023136"/>
    </source>
</evidence>
<dbReference type="InterPro" id="IPR052017">
    <property type="entry name" value="TSUP"/>
</dbReference>
<evidence type="ECO:0000256" key="4">
    <source>
        <dbReference type="ARBA" id="ARBA00022475"/>
    </source>
</evidence>
<keyword evidence="10" id="KW-1185">Reference proteome</keyword>
<keyword evidence="5 8" id="KW-0812">Transmembrane</keyword>
<dbReference type="EMBL" id="QRDW01000012">
    <property type="protein sequence ID" value="RED45078.1"/>
    <property type="molecule type" value="Genomic_DNA"/>
</dbReference>
<comment type="similarity">
    <text evidence="2 8">Belongs to the 4-toluene sulfonate uptake permease (TSUP) (TC 2.A.102) family.</text>
</comment>
<evidence type="ECO:0000313" key="9">
    <source>
        <dbReference type="EMBL" id="RED45078.1"/>
    </source>
</evidence>
<dbReference type="PANTHER" id="PTHR30269">
    <property type="entry name" value="TRANSMEMBRANE PROTEIN YFCA"/>
    <property type="match status" value="1"/>
</dbReference>
<evidence type="ECO:0000256" key="1">
    <source>
        <dbReference type="ARBA" id="ARBA00004651"/>
    </source>
</evidence>
<gene>
    <name evidence="9" type="ORF">DFP90_11271</name>
</gene>
<feature type="transmembrane region" description="Helical" evidence="8">
    <location>
        <begin position="201"/>
        <end position="219"/>
    </location>
</feature>
<evidence type="ECO:0000256" key="6">
    <source>
        <dbReference type="ARBA" id="ARBA00022989"/>
    </source>
</evidence>
<keyword evidence="6 8" id="KW-1133">Transmembrane helix</keyword>
<feature type="transmembrane region" description="Helical" evidence="8">
    <location>
        <begin position="75"/>
        <end position="95"/>
    </location>
</feature>
<keyword evidence="7 8" id="KW-0472">Membrane</keyword>
<reference evidence="9 10" key="1">
    <citation type="submission" date="2018-07" db="EMBL/GenBank/DDBJ databases">
        <title>Genomic Encyclopedia of Type Strains, Phase III (KMG-III): the genomes of soil and plant-associated and newly described type strains.</title>
        <authorList>
            <person name="Whitman W."/>
        </authorList>
    </citation>
    <scope>NUCLEOTIDE SEQUENCE [LARGE SCALE GENOMIC DNA]</scope>
    <source>
        <strain evidence="9 10">CECT 8488</strain>
    </source>
</reference>
<accession>A0A3D9H6F0</accession>
<comment type="subcellular location">
    <subcellularLocation>
        <location evidence="1 8">Cell membrane</location>
        <topology evidence="1 8">Multi-pass membrane protein</topology>
    </subcellularLocation>
</comment>
<sequence>MIAFDPLIYLLAIPAVLLVGISKSGLSGGMGMIAVPLLAVSISPVQAAAIMLPILCAIDLFVIYNYRHQWDRWNLWTLVPGALIGIGIGALTFSYVDENSLRILLGTIALIFSLNGFRTAKATEGVAPKRWIGRLCGLTAGYTSFVAHAGGAPVKFFLLPQKMDKTLFVGTNAVFFLIVNYTKLVPYAWLGQLDFTNLTTSLILSPLVPLGVWLGLVLHKRISQELFYQVSYVLLFVAGAKLIWDGFSRSGWV</sequence>
<name>A0A3D9H6F0_9PROT</name>
<feature type="transmembrane region" description="Helical" evidence="8">
    <location>
        <begin position="101"/>
        <end position="120"/>
    </location>
</feature>
<dbReference type="RefSeq" id="WP_115938619.1">
    <property type="nucleotide sequence ID" value="NZ_QRDW01000012.1"/>
</dbReference>
<dbReference type="GO" id="GO:0005886">
    <property type="term" value="C:plasma membrane"/>
    <property type="evidence" value="ECO:0007669"/>
    <property type="project" value="UniProtKB-SubCell"/>
</dbReference>
<evidence type="ECO:0000313" key="10">
    <source>
        <dbReference type="Proteomes" id="UP000256845"/>
    </source>
</evidence>